<sequence>MTGAFGQNTASTGGLFGSTATNTGGLFGLKLAETKPLFGSTNTGFAAPSSSGGLFDSSTTTPSFGQTTETSTGSFAFGQNTQQDKPGGFSFLPSSNNTTGGGLFGQQQPVSTTATSSTGSSLFGTQNAVGTASSGLFGSSTTNASNAFGAQNKPFAFATPANTTGLFSTTGSGGLFGSGTGSTVGTTIKYQPITATDTMTLNSTTTNIKTRFEVITCMKEYKNKSLEELRVEDYLTNRNGPGQRGGLMTGAFGQKTASTGGFFGSTATNTGGLFGQKPAETKPLVESTNTGFAAPSSSGGLFGSSTTTPSFGQTTGTSTGSFAFGQNTQQNKPGGTGSTVGTTIKYQPITATDTMTRNSTTTNIQTRIEVITCMK</sequence>
<dbReference type="GO" id="GO:0017056">
    <property type="term" value="F:structural constituent of nuclear pore"/>
    <property type="evidence" value="ECO:0007669"/>
    <property type="project" value="TreeGrafter"/>
</dbReference>
<evidence type="ECO:0000256" key="2">
    <source>
        <dbReference type="ARBA" id="ARBA00004620"/>
    </source>
</evidence>
<protein>
    <recommendedName>
        <fullName evidence="4">Nuclear pore complex protein Nup98-Nup96</fullName>
    </recommendedName>
</protein>
<evidence type="ECO:0000256" key="11">
    <source>
        <dbReference type="SAM" id="MobiDB-lite"/>
    </source>
</evidence>
<evidence type="ECO:0000256" key="8">
    <source>
        <dbReference type="ARBA" id="ARBA00023010"/>
    </source>
</evidence>
<name>A0A8B7PAM9_HYAAZ</name>
<evidence type="ECO:0000256" key="1">
    <source>
        <dbReference type="ARBA" id="ARBA00004567"/>
    </source>
</evidence>
<dbReference type="FunFam" id="1.10.10.2360:FF:000001">
    <property type="entry name" value="Nuclear pore complex protein Nup98-Nup96"/>
    <property type="match status" value="1"/>
</dbReference>
<dbReference type="GO" id="GO:0003723">
    <property type="term" value="F:RNA binding"/>
    <property type="evidence" value="ECO:0007669"/>
    <property type="project" value="TreeGrafter"/>
</dbReference>
<dbReference type="GO" id="GO:0000973">
    <property type="term" value="P:post-transcriptional tethering of RNA polymerase II gene DNA at nuclear periphery"/>
    <property type="evidence" value="ECO:0007669"/>
    <property type="project" value="TreeGrafter"/>
</dbReference>
<dbReference type="KEGG" id="hazt:108679034"/>
<dbReference type="GO" id="GO:0006606">
    <property type="term" value="P:protein import into nucleus"/>
    <property type="evidence" value="ECO:0007669"/>
    <property type="project" value="TreeGrafter"/>
</dbReference>
<keyword evidence="10" id="KW-0539">Nucleus</keyword>
<dbReference type="Pfam" id="PF13634">
    <property type="entry name" value="Nucleoporin_FG"/>
    <property type="match status" value="2"/>
</dbReference>
<keyword evidence="8" id="KW-0811">Translocation</keyword>
<evidence type="ECO:0000256" key="3">
    <source>
        <dbReference type="ARBA" id="ARBA00008926"/>
    </source>
</evidence>
<evidence type="ECO:0000256" key="9">
    <source>
        <dbReference type="ARBA" id="ARBA00023132"/>
    </source>
</evidence>
<evidence type="ECO:0000256" key="4">
    <source>
        <dbReference type="ARBA" id="ARBA00013472"/>
    </source>
</evidence>
<reference evidence="13" key="1">
    <citation type="submission" date="2025-08" db="UniProtKB">
        <authorList>
            <consortium name="RefSeq"/>
        </authorList>
    </citation>
    <scope>IDENTIFICATION</scope>
    <source>
        <tissue evidence="13">Whole organism</tissue>
    </source>
</reference>
<keyword evidence="12" id="KW-1185">Reference proteome</keyword>
<feature type="region of interest" description="Disordered" evidence="11">
    <location>
        <begin position="49"/>
        <end position="119"/>
    </location>
</feature>
<accession>A0A8B7PAM9</accession>
<dbReference type="OrthoDB" id="3797628at2759"/>
<keyword evidence="6" id="KW-0509">mRNA transport</keyword>
<evidence type="ECO:0000256" key="7">
    <source>
        <dbReference type="ARBA" id="ARBA00022927"/>
    </source>
</evidence>
<keyword evidence="7" id="KW-0653">Protein transport</keyword>
<comment type="subcellular location">
    <subcellularLocation>
        <location evidence="2">Nucleus membrane</location>
        <topology evidence="2">Peripheral membrane protein</topology>
        <orientation evidence="2">Nucleoplasmic side</orientation>
    </subcellularLocation>
    <subcellularLocation>
        <location evidence="1">Nucleus</location>
        <location evidence="1">Nuclear pore complex</location>
    </subcellularLocation>
</comment>
<evidence type="ECO:0000256" key="5">
    <source>
        <dbReference type="ARBA" id="ARBA00022448"/>
    </source>
</evidence>
<keyword evidence="5" id="KW-0813">Transport</keyword>
<feature type="non-terminal residue" evidence="13">
    <location>
        <position position="375"/>
    </location>
</feature>
<dbReference type="GeneID" id="108679034"/>
<gene>
    <name evidence="13" type="primary">LOC108679034</name>
</gene>
<evidence type="ECO:0000313" key="12">
    <source>
        <dbReference type="Proteomes" id="UP000694843"/>
    </source>
</evidence>
<dbReference type="PANTHER" id="PTHR23198:SF6">
    <property type="entry name" value="NUCLEAR PORE COMPLEX PROTEIN NUP98-NUP96"/>
    <property type="match status" value="1"/>
</dbReference>
<evidence type="ECO:0000256" key="10">
    <source>
        <dbReference type="ARBA" id="ARBA00023242"/>
    </source>
</evidence>
<dbReference type="Proteomes" id="UP000694843">
    <property type="component" value="Unplaced"/>
</dbReference>
<dbReference type="GO" id="GO:0031965">
    <property type="term" value="C:nuclear membrane"/>
    <property type="evidence" value="ECO:0007669"/>
    <property type="project" value="UniProtKB-SubCell"/>
</dbReference>
<dbReference type="GO" id="GO:0044614">
    <property type="term" value="C:nuclear pore cytoplasmic filaments"/>
    <property type="evidence" value="ECO:0007669"/>
    <property type="project" value="TreeGrafter"/>
</dbReference>
<dbReference type="GO" id="GO:0034398">
    <property type="term" value="P:telomere tethering at nuclear periphery"/>
    <property type="evidence" value="ECO:0007669"/>
    <property type="project" value="TreeGrafter"/>
</dbReference>
<proteinExistence type="inferred from homology"/>
<feature type="compositionally biased region" description="Low complexity" evidence="11">
    <location>
        <begin position="291"/>
        <end position="315"/>
    </location>
</feature>
<comment type="similarity">
    <text evidence="3">Belongs to the nucleoporin GLFG family.</text>
</comment>
<feature type="region of interest" description="Disordered" evidence="11">
    <location>
        <begin position="285"/>
        <end position="315"/>
    </location>
</feature>
<evidence type="ECO:0000256" key="6">
    <source>
        <dbReference type="ARBA" id="ARBA00022816"/>
    </source>
</evidence>
<organism evidence="12 13">
    <name type="scientific">Hyalella azteca</name>
    <name type="common">Amphipod</name>
    <dbReference type="NCBI Taxonomy" id="294128"/>
    <lineage>
        <taxon>Eukaryota</taxon>
        <taxon>Metazoa</taxon>
        <taxon>Ecdysozoa</taxon>
        <taxon>Arthropoda</taxon>
        <taxon>Crustacea</taxon>
        <taxon>Multicrustacea</taxon>
        <taxon>Malacostraca</taxon>
        <taxon>Eumalacostraca</taxon>
        <taxon>Peracarida</taxon>
        <taxon>Amphipoda</taxon>
        <taxon>Senticaudata</taxon>
        <taxon>Talitrida</taxon>
        <taxon>Talitroidea</taxon>
        <taxon>Hyalellidae</taxon>
        <taxon>Hyalella</taxon>
    </lineage>
</organism>
<dbReference type="InterPro" id="IPR037665">
    <property type="entry name" value="Nucleoporin_S59-like"/>
</dbReference>
<evidence type="ECO:0000313" key="13">
    <source>
        <dbReference type="RefSeq" id="XP_018023035.1"/>
    </source>
</evidence>
<dbReference type="Pfam" id="PF21240">
    <property type="entry name" value="Nup98_GLEBS"/>
    <property type="match status" value="1"/>
</dbReference>
<keyword evidence="9" id="KW-0906">Nuclear pore complex</keyword>
<dbReference type="PANTHER" id="PTHR23198">
    <property type="entry name" value="NUCLEOPORIN"/>
    <property type="match status" value="1"/>
</dbReference>
<dbReference type="GO" id="GO:0008139">
    <property type="term" value="F:nuclear localization sequence binding"/>
    <property type="evidence" value="ECO:0007669"/>
    <property type="project" value="TreeGrafter"/>
</dbReference>
<feature type="compositionally biased region" description="Polar residues" evidence="11">
    <location>
        <begin position="49"/>
        <end position="84"/>
    </location>
</feature>
<dbReference type="AlphaFoldDB" id="A0A8B7PAM9"/>
<dbReference type="GO" id="GO:0051028">
    <property type="term" value="P:mRNA transport"/>
    <property type="evidence" value="ECO:0007669"/>
    <property type="project" value="UniProtKB-KW"/>
</dbReference>
<dbReference type="GO" id="GO:0006405">
    <property type="term" value="P:RNA export from nucleus"/>
    <property type="evidence" value="ECO:0007669"/>
    <property type="project" value="TreeGrafter"/>
</dbReference>
<dbReference type="Gene3D" id="1.10.10.2360">
    <property type="match status" value="2"/>
</dbReference>
<dbReference type="RefSeq" id="XP_018023035.1">
    <property type="nucleotide sequence ID" value="XM_018167546.2"/>
</dbReference>
<dbReference type="InterPro" id="IPR025574">
    <property type="entry name" value="Nucleoporin_FG_rpt"/>
</dbReference>